<sequence length="54" mass="6105">MIKYPVWIPPSGQELCMVDSKGRIFKKSKPELPGETTSYSCLPTLRSSKLLHLL</sequence>
<protein>
    <submittedName>
        <fullName evidence="1">Uncharacterized protein</fullName>
    </submittedName>
</protein>
<accession>A0A286ZUZ9</accession>
<reference evidence="1" key="3">
    <citation type="submission" date="2025-08" db="UniProtKB">
        <authorList>
            <consortium name="Ensembl"/>
        </authorList>
    </citation>
    <scope>IDENTIFICATION</scope>
</reference>
<dbReference type="Proteomes" id="UP000008227">
    <property type="component" value="Chromosome 10"/>
</dbReference>
<dbReference type="GeneTree" id="ENSGT01150000290279"/>
<name>A0A286ZUZ9_PIG</name>
<reference evidence="1" key="4">
    <citation type="submission" date="2025-09" db="UniProtKB">
        <authorList>
            <consortium name="Ensembl"/>
        </authorList>
    </citation>
    <scope>IDENTIFICATION</scope>
</reference>
<reference evidence="1" key="2">
    <citation type="journal article" date="2020" name="Gigascience">
        <title>An improved pig reference genome sequence to enable pig genetics and genomics research.</title>
        <authorList>
            <person name="Warr A."/>
            <person name="Affara N."/>
            <person name="Aken B."/>
            <person name="Beiki H."/>
            <person name="Bickhart D.M."/>
            <person name="Billis K."/>
            <person name="Chow W."/>
            <person name="Eory L."/>
            <person name="Finlayson H.A."/>
            <person name="Flicek P."/>
            <person name="Giron C.G."/>
            <person name="Griffin D.K."/>
            <person name="Hall R."/>
            <person name="Hannum G."/>
            <person name="Hourlier T."/>
            <person name="Howe K."/>
            <person name="Hume D.A."/>
            <person name="Izuogu O."/>
            <person name="Kim K."/>
            <person name="Koren S."/>
            <person name="Liu H."/>
            <person name="Manchanda N."/>
            <person name="Martin F.J."/>
            <person name="Nonneman D.J."/>
            <person name="O'Connor R.E."/>
            <person name="Phillippy A.M."/>
            <person name="Rohrer G.A."/>
            <person name="Rosen B.D."/>
            <person name="Rund L.A."/>
            <person name="Sargent C.A."/>
            <person name="Schook L.B."/>
            <person name="Schroeder S.G."/>
            <person name="Schwartz A.S."/>
            <person name="Skinner B.M."/>
            <person name="Talbot R."/>
            <person name="Tseng E."/>
            <person name="Tuggle C.K."/>
            <person name="Watson M."/>
            <person name="Smith T.P.L."/>
            <person name="Archibald A.L."/>
        </authorList>
    </citation>
    <scope>NUCLEOTIDE SEQUENCE [LARGE SCALE GENOMIC DNA]</scope>
    <source>
        <strain evidence="1">Duroc</strain>
    </source>
</reference>
<dbReference type="Ensembl" id="ENSSSCT00000046155.2">
    <property type="protein sequence ID" value="ENSSSCP00000035273.2"/>
    <property type="gene ID" value="ENSSSCG00000040988.2"/>
</dbReference>
<dbReference type="AlphaFoldDB" id="A0A286ZUZ9"/>
<evidence type="ECO:0000313" key="1">
    <source>
        <dbReference type="Ensembl" id="ENSSSCP00000035273.2"/>
    </source>
</evidence>
<evidence type="ECO:0000313" key="2">
    <source>
        <dbReference type="Proteomes" id="UP000008227"/>
    </source>
</evidence>
<keyword evidence="2" id="KW-1185">Reference proteome</keyword>
<proteinExistence type="predicted"/>
<dbReference type="InParanoid" id="A0A286ZUZ9"/>
<organism evidence="1 2">
    <name type="scientific">Sus scrofa</name>
    <name type="common">Pig</name>
    <dbReference type="NCBI Taxonomy" id="9823"/>
    <lineage>
        <taxon>Eukaryota</taxon>
        <taxon>Metazoa</taxon>
        <taxon>Chordata</taxon>
        <taxon>Craniata</taxon>
        <taxon>Vertebrata</taxon>
        <taxon>Euteleostomi</taxon>
        <taxon>Mammalia</taxon>
        <taxon>Eutheria</taxon>
        <taxon>Laurasiatheria</taxon>
        <taxon>Artiodactyla</taxon>
        <taxon>Suina</taxon>
        <taxon>Suidae</taxon>
        <taxon>Sus</taxon>
    </lineage>
</organism>
<dbReference type="Bgee" id="ENSSSCG00000040988">
    <property type="expression patterns" value="Expressed in amygdala and 24 other cell types or tissues"/>
</dbReference>
<reference evidence="2" key="1">
    <citation type="submission" date="2009-11" db="EMBL/GenBank/DDBJ databases">
        <authorList>
            <consortium name="Porcine genome sequencing project"/>
        </authorList>
    </citation>
    <scope>NUCLEOTIDE SEQUENCE [LARGE SCALE GENOMIC DNA]</scope>
    <source>
        <strain evidence="2">Duroc</strain>
    </source>
</reference>